<evidence type="ECO:0000256" key="3">
    <source>
        <dbReference type="ARBA" id="ARBA00022759"/>
    </source>
</evidence>
<evidence type="ECO:0000256" key="1">
    <source>
        <dbReference type="ARBA" id="ARBA00022722"/>
    </source>
</evidence>
<accession>A0A1V4H1K0</accession>
<comment type="caution">
    <text evidence="7">The sequence shown here is derived from an EMBL/GenBank/DDBJ whole genome shotgun (WGS) entry which is preliminary data.</text>
</comment>
<evidence type="ECO:0000313" key="7">
    <source>
        <dbReference type="EMBL" id="OPH38256.1"/>
    </source>
</evidence>
<proteinExistence type="predicted"/>
<keyword evidence="1" id="KW-0540">Nuclease</keyword>
<dbReference type="EMBL" id="MXAN01000019">
    <property type="protein sequence ID" value="OPH38256.1"/>
    <property type="molecule type" value="Genomic_DNA"/>
</dbReference>
<dbReference type="NCBIfam" id="NF045831">
    <property type="entry name" value="restrict_HinfI"/>
    <property type="match status" value="1"/>
</dbReference>
<dbReference type="EC" id="3.1.21.4" evidence="6"/>
<evidence type="ECO:0000256" key="6">
    <source>
        <dbReference type="ARBA" id="ARBA00093790"/>
    </source>
</evidence>
<dbReference type="GO" id="GO:0004519">
    <property type="term" value="F:endonuclease activity"/>
    <property type="evidence" value="ECO:0007669"/>
    <property type="project" value="UniProtKB-KW"/>
</dbReference>
<evidence type="ECO:0000256" key="4">
    <source>
        <dbReference type="ARBA" id="ARBA00022801"/>
    </source>
</evidence>
<gene>
    <name evidence="7" type="ORF">B5J94_03710</name>
</gene>
<evidence type="ECO:0000256" key="2">
    <source>
        <dbReference type="ARBA" id="ARBA00022747"/>
    </source>
</evidence>
<keyword evidence="3 7" id="KW-0255">Endonuclease</keyword>
<comment type="catalytic activity">
    <reaction evidence="5">
        <text>Endonucleolytic cleavage of DNA to give specific double-stranded fragments with terminal 5'-phosphates.</text>
        <dbReference type="EC" id="3.1.21.4"/>
    </reaction>
</comment>
<organism evidence="7 8">
    <name type="scientific">Moraxella lacunata</name>
    <dbReference type="NCBI Taxonomy" id="477"/>
    <lineage>
        <taxon>Bacteria</taxon>
        <taxon>Pseudomonadati</taxon>
        <taxon>Pseudomonadota</taxon>
        <taxon>Gammaproteobacteria</taxon>
        <taxon>Moraxellales</taxon>
        <taxon>Moraxellaceae</taxon>
        <taxon>Moraxella</taxon>
    </lineage>
</organism>
<dbReference type="Pfam" id="PF09520">
    <property type="entry name" value="RE_TdeIII"/>
    <property type="match status" value="1"/>
</dbReference>
<dbReference type="RefSeq" id="WP_062498273.1">
    <property type="nucleotide sequence ID" value="NZ_MXAN01000019.1"/>
</dbReference>
<dbReference type="AlphaFoldDB" id="A0A1V4H1K0"/>
<dbReference type="InterPro" id="IPR019045">
    <property type="entry name" value="Restrct_endonuc_II_HinfI"/>
</dbReference>
<keyword evidence="2" id="KW-0680">Restriction system</keyword>
<dbReference type="Proteomes" id="UP000191025">
    <property type="component" value="Unassembled WGS sequence"/>
</dbReference>
<reference evidence="8" key="1">
    <citation type="submission" date="2017-03" db="EMBL/GenBank/DDBJ databases">
        <title>Draft genome sequence of Moraxella equi CCUG 4950T type strain.</title>
        <authorList>
            <person name="Salva-Serra F."/>
            <person name="Engstrom-Jakobsson H."/>
            <person name="Thorell K."/>
            <person name="Jaen-Luchoro D."/>
            <person name="Gonzales-Siles L."/>
            <person name="Karlsson R."/>
            <person name="Yazdan S."/>
            <person name="Boulund F."/>
            <person name="Johnning A."/>
            <person name="Engstrand L."/>
            <person name="Kristiansson E."/>
            <person name="Moore E."/>
        </authorList>
    </citation>
    <scope>NUCLEOTIDE SEQUENCE [LARGE SCALE GENOMIC DNA]</scope>
    <source>
        <strain evidence="8">CCUG 4441</strain>
    </source>
</reference>
<dbReference type="InterPro" id="IPR054785">
    <property type="entry name" value="HinfI"/>
</dbReference>
<evidence type="ECO:0000313" key="8">
    <source>
        <dbReference type="Proteomes" id="UP000191025"/>
    </source>
</evidence>
<protein>
    <recommendedName>
        <fullName evidence="6">type II site-specific deoxyribonuclease</fullName>
        <ecNumber evidence="6">3.1.21.4</ecNumber>
    </recommendedName>
</protein>
<name>A0A1V4H1K0_MORLA</name>
<keyword evidence="4" id="KW-0378">Hydrolase</keyword>
<evidence type="ECO:0000256" key="5">
    <source>
        <dbReference type="ARBA" id="ARBA00093760"/>
    </source>
</evidence>
<sequence>MNNNIQTLINEAVSNILKNSSSEKKLRKLIDTHDVKVHFVPRNYRIFGGILQSMNIQFGNFLEEFMALLIKSDGRYNILEDYSGKKSNSFQLSTQNDTRIDNFISSCQYNTINLDEEFPKLLHAIANDNDTNLSTIKHDIDILFQNKQTGVIYYLEVKYNDDHDTGKFVDINRKFIKTYAYLVREFPNAKIEPILFFFNNKKMKGNIYVPENTNIRRGKAFFDEFLSIKYEDVDSYMRNLSESPENIKAFDDLYKKIMSIKI</sequence>